<evidence type="ECO:0000313" key="7">
    <source>
        <dbReference type="EMBL" id="KAA0169388.1"/>
    </source>
</evidence>
<dbReference type="InterPro" id="IPR001870">
    <property type="entry name" value="B30.2/SPRY"/>
</dbReference>
<dbReference type="PROSITE" id="PS50181">
    <property type="entry name" value="FBOX"/>
    <property type="match status" value="1"/>
</dbReference>
<evidence type="ECO:0000259" key="6">
    <source>
        <dbReference type="PROSITE" id="PS50188"/>
    </source>
</evidence>
<dbReference type="Gene3D" id="2.60.120.920">
    <property type="match status" value="1"/>
</dbReference>
<evidence type="ECO:0000259" key="5">
    <source>
        <dbReference type="PROSITE" id="PS50181"/>
    </source>
</evidence>
<dbReference type="Gene3D" id="1.20.1280.50">
    <property type="match status" value="1"/>
</dbReference>
<keyword evidence="1" id="KW-0343">GTPase activation</keyword>
<comment type="caution">
    <text evidence="7">The sequence shown here is derived from an EMBL/GenBank/DDBJ whole genome shotgun (WGS) entry which is preliminary data.</text>
</comment>
<evidence type="ECO:0000313" key="8">
    <source>
        <dbReference type="Proteomes" id="UP000324907"/>
    </source>
</evidence>
<evidence type="ECO:0000256" key="1">
    <source>
        <dbReference type="ARBA" id="ARBA00022468"/>
    </source>
</evidence>
<accession>A0A5A8DVX2</accession>
<dbReference type="GO" id="GO:0005634">
    <property type="term" value="C:nucleus"/>
    <property type="evidence" value="ECO:0007669"/>
    <property type="project" value="TreeGrafter"/>
</dbReference>
<dbReference type="SUPFAM" id="SSF52047">
    <property type="entry name" value="RNI-like"/>
    <property type="match status" value="2"/>
</dbReference>
<dbReference type="InterPro" id="IPR027038">
    <property type="entry name" value="RanGap"/>
</dbReference>
<reference evidence="7 8" key="1">
    <citation type="submission" date="2019-07" db="EMBL/GenBank/DDBJ databases">
        <title>Genomes of Cafeteria roenbergensis.</title>
        <authorList>
            <person name="Fischer M.G."/>
            <person name="Hackl T."/>
            <person name="Roman M."/>
        </authorList>
    </citation>
    <scope>NUCLEOTIDE SEQUENCE [LARGE SCALE GENOMIC DNA]</scope>
    <source>
        <strain evidence="7 8">RCC970-E3</strain>
    </source>
</reference>
<feature type="domain" description="F-box" evidence="5">
    <location>
        <begin position="1"/>
        <end position="44"/>
    </location>
</feature>
<feature type="domain" description="B30.2/SPRY" evidence="6">
    <location>
        <begin position="145"/>
        <end position="356"/>
    </location>
</feature>
<name>A0A5A8DVX2_CAFRO</name>
<dbReference type="SUPFAM" id="SSF81383">
    <property type="entry name" value="F-box domain"/>
    <property type="match status" value="1"/>
</dbReference>
<evidence type="ECO:0008006" key="9">
    <source>
        <dbReference type="Google" id="ProtNLM"/>
    </source>
</evidence>
<dbReference type="GO" id="GO:0031267">
    <property type="term" value="F:small GTPase binding"/>
    <property type="evidence" value="ECO:0007669"/>
    <property type="project" value="TreeGrafter"/>
</dbReference>
<dbReference type="InterPro" id="IPR001810">
    <property type="entry name" value="F-box_dom"/>
</dbReference>
<proteinExistence type="predicted"/>
<dbReference type="AlphaFoldDB" id="A0A5A8DVX2"/>
<dbReference type="PROSITE" id="PS50188">
    <property type="entry name" value="B302_SPRY"/>
    <property type="match status" value="1"/>
</dbReference>
<keyword evidence="2" id="KW-0433">Leucine-rich repeat</keyword>
<dbReference type="Pfam" id="PF13516">
    <property type="entry name" value="LRR_6"/>
    <property type="match status" value="2"/>
</dbReference>
<dbReference type="InterPro" id="IPR003877">
    <property type="entry name" value="SPRY_dom"/>
</dbReference>
<dbReference type="CDD" id="cd12885">
    <property type="entry name" value="SPRY_RanBP_like"/>
    <property type="match status" value="1"/>
</dbReference>
<dbReference type="Pfam" id="PF00646">
    <property type="entry name" value="F-box"/>
    <property type="match status" value="1"/>
</dbReference>
<dbReference type="InterPro" id="IPR044736">
    <property type="entry name" value="Gid1/RanBPM/SPLA_SPRY"/>
</dbReference>
<evidence type="ECO:0000256" key="4">
    <source>
        <dbReference type="SAM" id="MobiDB-lite"/>
    </source>
</evidence>
<dbReference type="GO" id="GO:0005096">
    <property type="term" value="F:GTPase activator activity"/>
    <property type="evidence" value="ECO:0007669"/>
    <property type="project" value="UniProtKB-KW"/>
</dbReference>
<dbReference type="Pfam" id="PF00622">
    <property type="entry name" value="SPRY"/>
    <property type="match status" value="1"/>
</dbReference>
<dbReference type="InterPro" id="IPR043136">
    <property type="entry name" value="B30.2/SPRY_sf"/>
</dbReference>
<organism evidence="7 8">
    <name type="scientific">Cafeteria roenbergensis</name>
    <name type="common">Marine flagellate</name>
    <dbReference type="NCBI Taxonomy" id="33653"/>
    <lineage>
        <taxon>Eukaryota</taxon>
        <taxon>Sar</taxon>
        <taxon>Stramenopiles</taxon>
        <taxon>Bigyra</taxon>
        <taxon>Opalozoa</taxon>
        <taxon>Bicosoecida</taxon>
        <taxon>Cafeteriaceae</taxon>
        <taxon>Cafeteria</taxon>
    </lineage>
</organism>
<feature type="region of interest" description="Disordered" evidence="4">
    <location>
        <begin position="1000"/>
        <end position="1037"/>
    </location>
</feature>
<dbReference type="GO" id="GO:0006913">
    <property type="term" value="P:nucleocytoplasmic transport"/>
    <property type="evidence" value="ECO:0007669"/>
    <property type="project" value="TreeGrafter"/>
</dbReference>
<dbReference type="GO" id="GO:0005829">
    <property type="term" value="C:cytosol"/>
    <property type="evidence" value="ECO:0007669"/>
    <property type="project" value="TreeGrafter"/>
</dbReference>
<gene>
    <name evidence="7" type="ORF">FNF28_02168</name>
</gene>
<dbReference type="InterPro" id="IPR001611">
    <property type="entry name" value="Leu-rich_rpt"/>
</dbReference>
<feature type="compositionally biased region" description="Low complexity" evidence="4">
    <location>
        <begin position="110"/>
        <end position="138"/>
    </location>
</feature>
<dbReference type="PANTHER" id="PTHR24113:SF12">
    <property type="entry name" value="RAN GTPASE-ACTIVATING PROTEIN 1"/>
    <property type="match status" value="1"/>
</dbReference>
<feature type="region of interest" description="Disordered" evidence="4">
    <location>
        <begin position="97"/>
        <end position="142"/>
    </location>
</feature>
<dbReference type="GO" id="GO:0048471">
    <property type="term" value="C:perinuclear region of cytoplasm"/>
    <property type="evidence" value="ECO:0007669"/>
    <property type="project" value="TreeGrafter"/>
</dbReference>
<dbReference type="InterPro" id="IPR013320">
    <property type="entry name" value="ConA-like_dom_sf"/>
</dbReference>
<evidence type="ECO:0000256" key="3">
    <source>
        <dbReference type="ARBA" id="ARBA00022737"/>
    </source>
</evidence>
<dbReference type="SMART" id="SM00368">
    <property type="entry name" value="LRR_RI"/>
    <property type="match status" value="10"/>
</dbReference>
<keyword evidence="3" id="KW-0677">Repeat</keyword>
<protein>
    <recommendedName>
        <fullName evidence="9">B30.2/SPRY domain-containing protein</fullName>
    </recommendedName>
</protein>
<dbReference type="PANTHER" id="PTHR24113">
    <property type="entry name" value="RAN GTPASE-ACTIVATING PROTEIN 1"/>
    <property type="match status" value="1"/>
</dbReference>
<dbReference type="InterPro" id="IPR036047">
    <property type="entry name" value="F-box-like_dom_sf"/>
</dbReference>
<dbReference type="EMBL" id="VLTL01000023">
    <property type="protein sequence ID" value="KAA0169388.1"/>
    <property type="molecule type" value="Genomic_DNA"/>
</dbReference>
<dbReference type="InterPro" id="IPR032675">
    <property type="entry name" value="LRR_dom_sf"/>
</dbReference>
<evidence type="ECO:0000256" key="2">
    <source>
        <dbReference type="ARBA" id="ARBA00022614"/>
    </source>
</evidence>
<dbReference type="SMART" id="SM00449">
    <property type="entry name" value="SPRY"/>
    <property type="match status" value="1"/>
</dbReference>
<dbReference type="Gene3D" id="3.80.10.10">
    <property type="entry name" value="Ribonuclease Inhibitor"/>
    <property type="match status" value="3"/>
</dbReference>
<dbReference type="Proteomes" id="UP000324907">
    <property type="component" value="Unassembled WGS sequence"/>
</dbReference>
<sequence length="1037" mass="104823">MDKADDYVIRHVLDFLEPVELLRCRAVSKRVCGLASARDLWLRHCAKRARLAAGSCELGELVAGLHPLQVWQHIPRRWPSQLEPNFFDELDIQALGPGEASAPPRHTGRSRAAPSSLAEAAATAAPAPSAGGSPQHAPRGSPSCRILAVQHVTDVEGERAVVADAPFPPVFNGSGARLAHLRRTLPGVITVPQRAPAAALGGARAPPVRLLPAALAYFEVSIGRAHRDWTPGRSSCVAVGLCTRRFVLAGCLPGWDRHSYGWHSDDGFVFHSSGHGSPFGPAFGPGDVVGCGLDTLPCLPTDSRGFDSSAARIFFTLNGRMVGYAFEAVDAARRWHPVVGIDGPAPVRVNFGSDAREPFAFPLARFAQRQWQAYAATHPVVLSLTRNRMPSIPEAAEAMAAAMMDPSLVPAMVADASGAVRLVPTPAGATVPTLAEQPAASSGAALARLAPSELHLPCARLGDARAKLLLGGLGDSVLTADLARNILTPASLSAITRLDGVQSLCLANNTGIASDDGAALAAGICKLTALQRLDLTGCKLSPAASAALAASLATVWGAPTGGAVCGGSRSLLLGFCGMGDAGASSMGRLLASACGIAELVLRSNDIGNHGAKALADGIKACGATLQALDLSSNAGTGAVLPALSHCTRLASLDVASSGLNYTAAATLAAALVCAADSASAAAPASSSSSSSSSSSAAAASGATAGSTSGAAPPLTSLRLSVNPLSVAGVRALEPFLSSSAAGSLEALYLDGCELADAGAASVGAMVLDAGAGLTSLRVLDLTLDGIKAGGARSLFAALRGNSSITALSLARNKFGALGMADLVAACRGHPSLALLDLSTTGLTEHCSDSVAAIVAGAPALRGLRLAKNDFKAGGAAAIARAIRGGGGKAAPTALQELDLQFNPVKDSGAASLAHAVRAGGALRILRLSGCSLESGGVAELTHALRDAPAGGAACLIEVHRARGAPRAAMAALADECLRRQQAHAAAEGLDRWEPLAWPFDMSPNATGRADEDLDDGAASEGSGDGPPVAGRQCSSFV</sequence>
<dbReference type="SUPFAM" id="SSF49899">
    <property type="entry name" value="Concanavalin A-like lectins/glucanases"/>
    <property type="match status" value="1"/>
</dbReference>